<protein>
    <submittedName>
        <fullName evidence="2">Uncharacterized protein</fullName>
    </submittedName>
</protein>
<comment type="caution">
    <text evidence="2">The sequence shown here is derived from an EMBL/GenBank/DDBJ whole genome shotgun (WGS) entry which is preliminary data.</text>
</comment>
<name>A0A8H3FQE0_9LECA</name>
<gene>
    <name evidence="2" type="ORF">HETSPECPRED_006958</name>
</gene>
<reference evidence="2" key="1">
    <citation type="submission" date="2021-03" db="EMBL/GenBank/DDBJ databases">
        <authorList>
            <person name="Tagirdzhanova G."/>
        </authorList>
    </citation>
    <scope>NUCLEOTIDE SEQUENCE</scope>
</reference>
<evidence type="ECO:0000313" key="3">
    <source>
        <dbReference type="Proteomes" id="UP000664521"/>
    </source>
</evidence>
<evidence type="ECO:0000256" key="1">
    <source>
        <dbReference type="SAM" id="MobiDB-lite"/>
    </source>
</evidence>
<proteinExistence type="predicted"/>
<dbReference type="OrthoDB" id="5422351at2759"/>
<dbReference type="EMBL" id="CAJPDS010000049">
    <property type="protein sequence ID" value="CAF9928861.1"/>
    <property type="molecule type" value="Genomic_DNA"/>
</dbReference>
<feature type="compositionally biased region" description="Polar residues" evidence="1">
    <location>
        <begin position="285"/>
        <end position="310"/>
    </location>
</feature>
<feature type="region of interest" description="Disordered" evidence="1">
    <location>
        <begin position="130"/>
        <end position="149"/>
    </location>
</feature>
<evidence type="ECO:0000313" key="2">
    <source>
        <dbReference type="EMBL" id="CAF9928861.1"/>
    </source>
</evidence>
<feature type="region of interest" description="Disordered" evidence="1">
    <location>
        <begin position="167"/>
        <end position="225"/>
    </location>
</feature>
<feature type="compositionally biased region" description="Low complexity" evidence="1">
    <location>
        <begin position="318"/>
        <end position="329"/>
    </location>
</feature>
<feature type="region of interest" description="Disordered" evidence="1">
    <location>
        <begin position="285"/>
        <end position="331"/>
    </location>
</feature>
<organism evidence="2 3">
    <name type="scientific">Heterodermia speciosa</name>
    <dbReference type="NCBI Taxonomy" id="116794"/>
    <lineage>
        <taxon>Eukaryota</taxon>
        <taxon>Fungi</taxon>
        <taxon>Dikarya</taxon>
        <taxon>Ascomycota</taxon>
        <taxon>Pezizomycotina</taxon>
        <taxon>Lecanoromycetes</taxon>
        <taxon>OSLEUM clade</taxon>
        <taxon>Lecanoromycetidae</taxon>
        <taxon>Caliciales</taxon>
        <taxon>Physciaceae</taxon>
        <taxon>Heterodermia</taxon>
    </lineage>
</organism>
<feature type="region of interest" description="Disordered" evidence="1">
    <location>
        <begin position="53"/>
        <end position="78"/>
    </location>
</feature>
<feature type="compositionally biased region" description="Polar residues" evidence="1">
    <location>
        <begin position="54"/>
        <end position="75"/>
    </location>
</feature>
<dbReference type="Proteomes" id="UP000664521">
    <property type="component" value="Unassembled WGS sequence"/>
</dbReference>
<feature type="compositionally biased region" description="Polar residues" evidence="1">
    <location>
        <begin position="135"/>
        <end position="145"/>
    </location>
</feature>
<accession>A0A8H3FQE0</accession>
<feature type="compositionally biased region" description="Basic and acidic residues" evidence="1">
    <location>
        <begin position="198"/>
        <end position="210"/>
    </location>
</feature>
<dbReference type="AlphaFoldDB" id="A0A8H3FQE0"/>
<sequence length="470" mass="51106">MVNVLEVPTEAETLNETLLNAASSSIESTVFTLDPHQKYRALRPLGCKIALTKSDVTSPKSPSEQKRTQVASSEMQRSHDENKLFPHFYHVLSDLSGVKHGGRPISSGPLSNGSTLMTIFHRFRGTRSAGYVPSGQETHSPQNSGREPFELVPRKPLSLERAMESAYSKSAVPGSHVGLVSRPQAPKPRCAESIGAKKGTESHHARERRVPAGSEVPPNGPLRSEYQITPLCTSFEQRGLQCADQLASPKVRIPSPEAQDASDSQILDLLDDKYCQVLGQGSRLSNSSNALMGKASSTSGNVKQCSSTEPPNKGFPTSLGHSLSSNASSFPHDLSELDLPLSPCVEHRYQLFHYERNHDDATITDEEHARPGQQKPTQPVEILPTAAGRGEWLSSSCFSKHNLPPVKQASGLTTKLSHKAPYPSQYSASTLINSNARTDRILVWSGESKHHLTATEELADDLGYLGEVIL</sequence>
<keyword evidence="3" id="KW-1185">Reference proteome</keyword>